<reference evidence="1" key="1">
    <citation type="journal article" date="2023" name="Insect Mol. Biol.">
        <title>Genome sequencing provides insights into the evolution of gene families encoding plant cell wall-degrading enzymes in longhorned beetles.</title>
        <authorList>
            <person name="Shin N.R."/>
            <person name="Okamura Y."/>
            <person name="Kirsch R."/>
            <person name="Pauchet Y."/>
        </authorList>
    </citation>
    <scope>NUCLEOTIDE SEQUENCE</scope>
    <source>
        <strain evidence="1">MMC_N1</strain>
    </source>
</reference>
<keyword evidence="2" id="KW-1185">Reference proteome</keyword>
<accession>A0ABQ9JLC4</accession>
<sequence>MAAYINRTISLMSGDGPHNRPPITAVLTDARGVRTGPDNSPLQIFVKAKKKINDIFVEIEDYVKDTVEYMHEIEREQKIVDNEKVKQTEEFVSKVHGIRDVLCRDHMKVAFLEGHLTEKAL</sequence>
<proteinExistence type="predicted"/>
<dbReference type="Proteomes" id="UP001162164">
    <property type="component" value="Unassembled WGS sequence"/>
</dbReference>
<name>A0ABQ9JLC4_9CUCU</name>
<protein>
    <submittedName>
        <fullName evidence="1">Uncharacterized protein</fullName>
    </submittedName>
</protein>
<evidence type="ECO:0000313" key="2">
    <source>
        <dbReference type="Proteomes" id="UP001162164"/>
    </source>
</evidence>
<evidence type="ECO:0000313" key="1">
    <source>
        <dbReference type="EMBL" id="KAJ8978482.1"/>
    </source>
</evidence>
<comment type="caution">
    <text evidence="1">The sequence shown here is derived from an EMBL/GenBank/DDBJ whole genome shotgun (WGS) entry which is preliminary data.</text>
</comment>
<dbReference type="EMBL" id="JAPWTJ010000431">
    <property type="protein sequence ID" value="KAJ8978482.1"/>
    <property type="molecule type" value="Genomic_DNA"/>
</dbReference>
<organism evidence="1 2">
    <name type="scientific">Molorchus minor</name>
    <dbReference type="NCBI Taxonomy" id="1323400"/>
    <lineage>
        <taxon>Eukaryota</taxon>
        <taxon>Metazoa</taxon>
        <taxon>Ecdysozoa</taxon>
        <taxon>Arthropoda</taxon>
        <taxon>Hexapoda</taxon>
        <taxon>Insecta</taxon>
        <taxon>Pterygota</taxon>
        <taxon>Neoptera</taxon>
        <taxon>Endopterygota</taxon>
        <taxon>Coleoptera</taxon>
        <taxon>Polyphaga</taxon>
        <taxon>Cucujiformia</taxon>
        <taxon>Chrysomeloidea</taxon>
        <taxon>Cerambycidae</taxon>
        <taxon>Lamiinae</taxon>
        <taxon>Monochamini</taxon>
        <taxon>Molorchus</taxon>
    </lineage>
</organism>
<gene>
    <name evidence="1" type="ORF">NQ317_002069</name>
</gene>